<dbReference type="GO" id="GO:0003700">
    <property type="term" value="F:DNA-binding transcription factor activity"/>
    <property type="evidence" value="ECO:0007669"/>
    <property type="project" value="TreeGrafter"/>
</dbReference>
<keyword evidence="2" id="KW-1185">Reference proteome</keyword>
<gene>
    <name evidence="1" type="ORF">FB388_6181</name>
</gene>
<dbReference type="Proteomes" id="UP000319818">
    <property type="component" value="Unassembled WGS sequence"/>
</dbReference>
<name>A0A543FYK8_9PSEU</name>
<dbReference type="InterPro" id="IPR036390">
    <property type="entry name" value="WH_DNA-bd_sf"/>
</dbReference>
<accession>A0A543FYK8</accession>
<dbReference type="EMBL" id="VFPH01000002">
    <property type="protein sequence ID" value="TQM38930.1"/>
    <property type="molecule type" value="Genomic_DNA"/>
</dbReference>
<dbReference type="GO" id="GO:0005829">
    <property type="term" value="C:cytosol"/>
    <property type="evidence" value="ECO:0007669"/>
    <property type="project" value="TreeGrafter"/>
</dbReference>
<dbReference type="PANTHER" id="PTHR33221:SF15">
    <property type="entry name" value="HTH-TYPE TRANSCRIPTIONAL REGULATOR YWGB-RELATED"/>
    <property type="match status" value="1"/>
</dbReference>
<dbReference type="AlphaFoldDB" id="A0A543FYK8"/>
<dbReference type="InterPro" id="IPR036388">
    <property type="entry name" value="WH-like_DNA-bd_sf"/>
</dbReference>
<evidence type="ECO:0000313" key="2">
    <source>
        <dbReference type="Proteomes" id="UP000319818"/>
    </source>
</evidence>
<dbReference type="PROSITE" id="PS51197">
    <property type="entry name" value="HTH_RRF2_2"/>
    <property type="match status" value="1"/>
</dbReference>
<dbReference type="InterPro" id="IPR000944">
    <property type="entry name" value="Tscrpt_reg_Rrf2"/>
</dbReference>
<dbReference type="SUPFAM" id="SSF46785">
    <property type="entry name" value="Winged helix' DNA-binding domain"/>
    <property type="match status" value="1"/>
</dbReference>
<comment type="caution">
    <text evidence="1">The sequence shown here is derived from an EMBL/GenBank/DDBJ whole genome shotgun (WGS) entry which is preliminary data.</text>
</comment>
<sequence>MGAVPGPTNTRFAVAVHVLTYLAGVEERAVSSDELSASTNVNPVYVRRVLGPLRDAGLVRSRPGPHGGWELTIDARNLPLSRVWQLMQDGHAVLGLHGPDPACAVGRRVQAALVALDSRVAGAITAELEQLTLHDLLADEPSPARPRV</sequence>
<dbReference type="PANTHER" id="PTHR33221">
    <property type="entry name" value="WINGED HELIX-TURN-HELIX TRANSCRIPTIONAL REGULATOR, RRF2 FAMILY"/>
    <property type="match status" value="1"/>
</dbReference>
<proteinExistence type="predicted"/>
<evidence type="ECO:0000313" key="1">
    <source>
        <dbReference type="EMBL" id="TQM38930.1"/>
    </source>
</evidence>
<reference evidence="1 2" key="1">
    <citation type="submission" date="2019-06" db="EMBL/GenBank/DDBJ databases">
        <title>Sequencing the genomes of 1000 actinobacteria strains.</title>
        <authorList>
            <person name="Klenk H.-P."/>
        </authorList>
    </citation>
    <scope>NUCLEOTIDE SEQUENCE [LARGE SCALE GENOMIC DNA]</scope>
    <source>
        <strain evidence="1 2">DSM 45511</strain>
    </source>
</reference>
<dbReference type="Pfam" id="PF02082">
    <property type="entry name" value="Rrf2"/>
    <property type="match status" value="1"/>
</dbReference>
<organism evidence="1 2">
    <name type="scientific">Pseudonocardia cypriaca</name>
    <dbReference type="NCBI Taxonomy" id="882449"/>
    <lineage>
        <taxon>Bacteria</taxon>
        <taxon>Bacillati</taxon>
        <taxon>Actinomycetota</taxon>
        <taxon>Actinomycetes</taxon>
        <taxon>Pseudonocardiales</taxon>
        <taxon>Pseudonocardiaceae</taxon>
        <taxon>Pseudonocardia</taxon>
    </lineage>
</organism>
<dbReference type="Gene3D" id="1.10.10.10">
    <property type="entry name" value="Winged helix-like DNA-binding domain superfamily/Winged helix DNA-binding domain"/>
    <property type="match status" value="1"/>
</dbReference>
<protein>
    <submittedName>
        <fullName evidence="1">BadM/Rrf2 family transcriptional regulator</fullName>
    </submittedName>
</protein>